<evidence type="ECO:0000313" key="3">
    <source>
        <dbReference type="Proteomes" id="UP000762676"/>
    </source>
</evidence>
<evidence type="ECO:0000313" key="2">
    <source>
        <dbReference type="EMBL" id="GFS14513.1"/>
    </source>
</evidence>
<keyword evidence="3" id="KW-1185">Reference proteome</keyword>
<reference evidence="2 3" key="1">
    <citation type="journal article" date="2021" name="Elife">
        <title>Chloroplast acquisition without the gene transfer in kleptoplastic sea slugs, Plakobranchus ocellatus.</title>
        <authorList>
            <person name="Maeda T."/>
            <person name="Takahashi S."/>
            <person name="Yoshida T."/>
            <person name="Shimamura S."/>
            <person name="Takaki Y."/>
            <person name="Nagai Y."/>
            <person name="Toyoda A."/>
            <person name="Suzuki Y."/>
            <person name="Arimoto A."/>
            <person name="Ishii H."/>
            <person name="Satoh N."/>
            <person name="Nishiyama T."/>
            <person name="Hasebe M."/>
            <person name="Maruyama T."/>
            <person name="Minagawa J."/>
            <person name="Obokata J."/>
            <person name="Shigenobu S."/>
        </authorList>
    </citation>
    <scope>NUCLEOTIDE SEQUENCE [LARGE SCALE GENOMIC DNA]</scope>
</reference>
<organism evidence="2 3">
    <name type="scientific">Elysia marginata</name>
    <dbReference type="NCBI Taxonomy" id="1093978"/>
    <lineage>
        <taxon>Eukaryota</taxon>
        <taxon>Metazoa</taxon>
        <taxon>Spiralia</taxon>
        <taxon>Lophotrochozoa</taxon>
        <taxon>Mollusca</taxon>
        <taxon>Gastropoda</taxon>
        <taxon>Heterobranchia</taxon>
        <taxon>Euthyneura</taxon>
        <taxon>Panpulmonata</taxon>
        <taxon>Sacoglossa</taxon>
        <taxon>Placobranchoidea</taxon>
        <taxon>Plakobranchidae</taxon>
        <taxon>Elysia</taxon>
    </lineage>
</organism>
<gene>
    <name evidence="2" type="ORF">ElyMa_001425900</name>
</gene>
<comment type="caution">
    <text evidence="2">The sequence shown here is derived from an EMBL/GenBank/DDBJ whole genome shotgun (WGS) entry which is preliminary data.</text>
</comment>
<protein>
    <submittedName>
        <fullName evidence="2">Uncharacterized protein</fullName>
    </submittedName>
</protein>
<dbReference type="AlphaFoldDB" id="A0AAV4IYL1"/>
<feature type="compositionally biased region" description="Basic and acidic residues" evidence="1">
    <location>
        <begin position="1"/>
        <end position="19"/>
    </location>
</feature>
<dbReference type="Proteomes" id="UP000762676">
    <property type="component" value="Unassembled WGS sequence"/>
</dbReference>
<accession>A0AAV4IYL1</accession>
<sequence>MSARVNSREQSDSRADDQKSCVYRPGVTSKRGSLRRFSPFWSKFIQSFASRLATWRQERISGRKKSPGGRMRTINKLAELGRAPSRCSALDKLSCGCDCLYRTGNCNSITKNVEDGKHLVKIPLKYLIKEHSNALFPLK</sequence>
<feature type="region of interest" description="Disordered" evidence="1">
    <location>
        <begin position="1"/>
        <end position="20"/>
    </location>
</feature>
<name>A0AAV4IYL1_9GAST</name>
<dbReference type="EMBL" id="BMAT01002802">
    <property type="protein sequence ID" value="GFS14513.1"/>
    <property type="molecule type" value="Genomic_DNA"/>
</dbReference>
<proteinExistence type="predicted"/>
<evidence type="ECO:0000256" key="1">
    <source>
        <dbReference type="SAM" id="MobiDB-lite"/>
    </source>
</evidence>